<keyword evidence="1" id="KW-0812">Transmembrane</keyword>
<accession>A0ABY7GHM7</accession>
<keyword evidence="1" id="KW-1133">Transmembrane helix</keyword>
<protein>
    <submittedName>
        <fullName evidence="2">Uncharacterized protein</fullName>
    </submittedName>
</protein>
<keyword evidence="3" id="KW-1185">Reference proteome</keyword>
<dbReference type="RefSeq" id="WP_255189728.1">
    <property type="nucleotide sequence ID" value="NZ_CP113517.1"/>
</dbReference>
<dbReference type="EMBL" id="CP113517">
    <property type="protein sequence ID" value="WAR44757.1"/>
    <property type="molecule type" value="Genomic_DNA"/>
</dbReference>
<sequence length="59" mass="6404">MSTVESIVLGALAILLLFWMQPGIKAAMTRSKQATADWPSLIVPIGMVVIFVLFLIAMV</sequence>
<organism evidence="2 3">
    <name type="scientific">Methylomonas rapida</name>
    <dbReference type="NCBI Taxonomy" id="2963939"/>
    <lineage>
        <taxon>Bacteria</taxon>
        <taxon>Pseudomonadati</taxon>
        <taxon>Pseudomonadota</taxon>
        <taxon>Gammaproteobacteria</taxon>
        <taxon>Methylococcales</taxon>
        <taxon>Methylococcaceae</taxon>
        <taxon>Methylomonas</taxon>
    </lineage>
</organism>
<proteinExistence type="predicted"/>
<evidence type="ECO:0000313" key="3">
    <source>
        <dbReference type="Proteomes" id="UP001162780"/>
    </source>
</evidence>
<name>A0ABY7GHM7_9GAMM</name>
<evidence type="ECO:0000313" key="2">
    <source>
        <dbReference type="EMBL" id="WAR44757.1"/>
    </source>
</evidence>
<gene>
    <name evidence="2" type="ORF">NM686_020850</name>
</gene>
<dbReference type="Proteomes" id="UP001162780">
    <property type="component" value="Chromosome"/>
</dbReference>
<evidence type="ECO:0000256" key="1">
    <source>
        <dbReference type="SAM" id="Phobius"/>
    </source>
</evidence>
<feature type="transmembrane region" description="Helical" evidence="1">
    <location>
        <begin position="36"/>
        <end position="57"/>
    </location>
</feature>
<keyword evidence="1" id="KW-0472">Membrane</keyword>
<reference evidence="2" key="1">
    <citation type="submission" date="2022-11" db="EMBL/GenBank/DDBJ databases">
        <title>Methylomonas rapida sp. nov., Carotenoid-Producing Obligate Methanotrophs with High Growth Characteristics and Biotechnological Potential.</title>
        <authorList>
            <person name="Tikhonova E.N."/>
            <person name="Suleimanov R.Z."/>
            <person name="Miroshnikov K."/>
            <person name="Oshkin I.Y."/>
            <person name="Belova S.E."/>
            <person name="Danilova O.V."/>
            <person name="Ashikhmin A."/>
            <person name="Konopkin A."/>
            <person name="But S.Y."/>
            <person name="Khmelenina V.N."/>
            <person name="Kuznetsov N."/>
            <person name="Pimenov N.V."/>
            <person name="Dedysh S.N."/>
        </authorList>
    </citation>
    <scope>NUCLEOTIDE SEQUENCE</scope>
    <source>
        <strain evidence="2">MP1</strain>
    </source>
</reference>